<evidence type="ECO:0000256" key="1">
    <source>
        <dbReference type="SAM" id="MobiDB-lite"/>
    </source>
</evidence>
<dbReference type="AlphaFoldDB" id="W6QKM9"/>
<reference evidence="2" key="1">
    <citation type="journal article" date="2014" name="Nat. Commun.">
        <title>Multiple recent horizontal transfers of a large genomic region in cheese making fungi.</title>
        <authorList>
            <person name="Cheeseman K."/>
            <person name="Ropars J."/>
            <person name="Renault P."/>
            <person name="Dupont J."/>
            <person name="Gouzy J."/>
            <person name="Branca A."/>
            <person name="Abraham A.L."/>
            <person name="Ceppi M."/>
            <person name="Conseiller E."/>
            <person name="Debuchy R."/>
            <person name="Malagnac F."/>
            <person name="Goarin A."/>
            <person name="Silar P."/>
            <person name="Lacoste S."/>
            <person name="Sallet E."/>
            <person name="Bensimon A."/>
            <person name="Giraud T."/>
            <person name="Brygoo Y."/>
        </authorList>
    </citation>
    <scope>NUCLEOTIDE SEQUENCE [LARGE SCALE GENOMIC DNA]</scope>
    <source>
        <strain evidence="2">FM164</strain>
    </source>
</reference>
<evidence type="ECO:0000313" key="3">
    <source>
        <dbReference type="Proteomes" id="UP000030686"/>
    </source>
</evidence>
<accession>W6QKM9</accession>
<feature type="compositionally biased region" description="Low complexity" evidence="1">
    <location>
        <begin position="336"/>
        <end position="346"/>
    </location>
</feature>
<dbReference type="Proteomes" id="UP000030686">
    <property type="component" value="Unassembled WGS sequence"/>
</dbReference>
<dbReference type="OrthoDB" id="4369470at2759"/>
<feature type="region of interest" description="Disordered" evidence="1">
    <location>
        <begin position="1"/>
        <end position="26"/>
    </location>
</feature>
<sequence>MPAKRKVPSANDDSPVGKRTAPKPGSRAYAKQLLNLMTETDMACTVADEEKYAQVMEWSQRETNKRLDAETNYAERALWTPGEEPPTDFGKVLTAAEMAEAPLCIENQIDQNGEWVPPPRGVKLSDEGVYLAAKNMTAVERGQRFPVDFDKNGHVRATRIPEDPAPLGWAHGLPMIMVARGIIPLVGREHATKLGNLTLKTDANIKNSPAFTVGPVVASKSFVEMSRSIQRQYVTHKPDREYKMEYNVDTAVDMVSNDHQDMAILLGDSHTGAPSRLVRLVDFDGYQIERADKTKNNNAYVVPRTFFKKYGIPGYDDAKHRLYENCKDPLPKPEGSQSISSSSTSSHTLVPEQPEEAKPTEETDITLIIKLNAIEQLDSEGAQVAKNIHQLGHQKQEYIAWYTDDATTQYEEYKDWINGYNKAHTAEKEREILARELAAQVQSVKMDFSGEVLKSLLLHYVPNLDTLTQEEAQQD</sequence>
<dbReference type="EMBL" id="HG792016">
    <property type="protein sequence ID" value="CDM30137.1"/>
    <property type="molecule type" value="Genomic_DNA"/>
</dbReference>
<protein>
    <submittedName>
        <fullName evidence="2">Genomic scaffold, ProqFM164S02</fullName>
    </submittedName>
</protein>
<keyword evidence="3" id="KW-1185">Reference proteome</keyword>
<proteinExistence type="predicted"/>
<evidence type="ECO:0000313" key="2">
    <source>
        <dbReference type="EMBL" id="CDM30137.1"/>
    </source>
</evidence>
<gene>
    <name evidence="2" type="ORF">PROQFM164_S02g000286</name>
</gene>
<name>W6QKM9_PENRF</name>
<feature type="region of interest" description="Disordered" evidence="1">
    <location>
        <begin position="325"/>
        <end position="362"/>
    </location>
</feature>
<organism evidence="2 3">
    <name type="scientific">Penicillium roqueforti (strain FM164)</name>
    <dbReference type="NCBI Taxonomy" id="1365484"/>
    <lineage>
        <taxon>Eukaryota</taxon>
        <taxon>Fungi</taxon>
        <taxon>Dikarya</taxon>
        <taxon>Ascomycota</taxon>
        <taxon>Pezizomycotina</taxon>
        <taxon>Eurotiomycetes</taxon>
        <taxon>Eurotiomycetidae</taxon>
        <taxon>Eurotiales</taxon>
        <taxon>Aspergillaceae</taxon>
        <taxon>Penicillium</taxon>
    </lineage>
</organism>
<dbReference type="STRING" id="1365484.W6QKM9"/>